<reference evidence="3" key="1">
    <citation type="submission" date="2016-11" db="UniProtKB">
        <authorList>
            <consortium name="WormBaseParasite"/>
        </authorList>
    </citation>
    <scope>IDENTIFICATION</scope>
</reference>
<keyword evidence="1" id="KW-1133">Transmembrane helix</keyword>
<accession>A0A1I7TW20</accession>
<dbReference type="PANTHER" id="PTHR47516">
    <property type="entry name" value="SERPENTINE RECEPTOR, CLASS U-RELATED"/>
    <property type="match status" value="1"/>
</dbReference>
<dbReference type="InterPro" id="IPR003839">
    <property type="entry name" value="7TM_GPCR_serpentine_rcpt_Sru"/>
</dbReference>
<organism evidence="2 3">
    <name type="scientific">Caenorhabditis tropicalis</name>
    <dbReference type="NCBI Taxonomy" id="1561998"/>
    <lineage>
        <taxon>Eukaryota</taxon>
        <taxon>Metazoa</taxon>
        <taxon>Ecdysozoa</taxon>
        <taxon>Nematoda</taxon>
        <taxon>Chromadorea</taxon>
        <taxon>Rhabditida</taxon>
        <taxon>Rhabditina</taxon>
        <taxon>Rhabditomorpha</taxon>
        <taxon>Rhabditoidea</taxon>
        <taxon>Rhabditidae</taxon>
        <taxon>Peloderinae</taxon>
        <taxon>Caenorhabditis</taxon>
    </lineage>
</organism>
<dbReference type="Pfam" id="PF10322">
    <property type="entry name" value="7TM_GPCR_Sru"/>
    <property type="match status" value="1"/>
</dbReference>
<feature type="transmembrane region" description="Helical" evidence="1">
    <location>
        <begin position="71"/>
        <end position="88"/>
    </location>
</feature>
<evidence type="ECO:0000256" key="1">
    <source>
        <dbReference type="SAM" id="Phobius"/>
    </source>
</evidence>
<evidence type="ECO:0000313" key="3">
    <source>
        <dbReference type="WBParaSite" id="Csp11.Scaffold629.g12358.t1"/>
    </source>
</evidence>
<dbReference type="Proteomes" id="UP000095282">
    <property type="component" value="Unplaced"/>
</dbReference>
<evidence type="ECO:0000313" key="2">
    <source>
        <dbReference type="Proteomes" id="UP000095282"/>
    </source>
</evidence>
<keyword evidence="2" id="KW-1185">Reference proteome</keyword>
<dbReference type="PANTHER" id="PTHR47516:SF2">
    <property type="entry name" value="SERPENTINE RECEPTOR CLASS GAMMA"/>
    <property type="match status" value="1"/>
</dbReference>
<proteinExistence type="predicted"/>
<feature type="transmembrane region" description="Helical" evidence="1">
    <location>
        <begin position="100"/>
        <end position="123"/>
    </location>
</feature>
<protein>
    <submittedName>
        <fullName evidence="3">G_PROTEIN_RECEP_F1_2 domain-containing protein</fullName>
    </submittedName>
</protein>
<dbReference type="AlphaFoldDB" id="A0A1I7TW20"/>
<dbReference type="WBParaSite" id="Csp11.Scaffold629.g12358.t1">
    <property type="protein sequence ID" value="Csp11.Scaffold629.g12358.t1"/>
    <property type="gene ID" value="Csp11.Scaffold629.g12358"/>
</dbReference>
<name>A0A1I7TW20_9PELO</name>
<sequence>MPPPYEFGAINLINKYNLEHLSTFAECQFIFAVIFAFIIVSLNITMIIKIRSRKILTSQVSSQKRKAERTLTGTMVILLIPSLLYLGYETCNLFQLSFRSEIVFIAEMVIDLRTHLVTFYFYFTHPVFKKAGRLQKVSVHVKNTFSKSM</sequence>
<keyword evidence="1" id="KW-0812">Transmembrane</keyword>
<feature type="transmembrane region" description="Helical" evidence="1">
    <location>
        <begin position="29"/>
        <end position="50"/>
    </location>
</feature>
<keyword evidence="1" id="KW-0472">Membrane</keyword>